<sequence>MATKPGQTKLTWSDIRSWEQVFDIKDLGTLVGIVRELRLDTKGLKTLDDFHKLILDHWKRSRGDFVLKGDEVS</sequence>
<reference evidence="1" key="1">
    <citation type="journal article" date="2019" name="bioRxiv">
        <title>The Genome of the Zebra Mussel, Dreissena polymorpha: A Resource for Invasive Species Research.</title>
        <authorList>
            <person name="McCartney M.A."/>
            <person name="Auch B."/>
            <person name="Kono T."/>
            <person name="Mallez S."/>
            <person name="Zhang Y."/>
            <person name="Obille A."/>
            <person name="Becker A."/>
            <person name="Abrahante J.E."/>
            <person name="Garbe J."/>
            <person name="Badalamenti J.P."/>
            <person name="Herman A."/>
            <person name="Mangelson H."/>
            <person name="Liachko I."/>
            <person name="Sullivan S."/>
            <person name="Sone E.D."/>
            <person name="Koren S."/>
            <person name="Silverstein K.A.T."/>
            <person name="Beckman K.B."/>
            <person name="Gohl D.M."/>
        </authorList>
    </citation>
    <scope>NUCLEOTIDE SEQUENCE</scope>
    <source>
        <strain evidence="1">Duluth1</strain>
        <tissue evidence="1">Whole animal</tissue>
    </source>
</reference>
<accession>A0A9D4KU64</accession>
<evidence type="ECO:0000313" key="1">
    <source>
        <dbReference type="EMBL" id="KAH3845673.1"/>
    </source>
</evidence>
<gene>
    <name evidence="1" type="ORF">DPMN_087954</name>
</gene>
<comment type="caution">
    <text evidence="1">The sequence shown here is derived from an EMBL/GenBank/DDBJ whole genome shotgun (WGS) entry which is preliminary data.</text>
</comment>
<dbReference type="EMBL" id="JAIWYP010000003">
    <property type="protein sequence ID" value="KAH3845673.1"/>
    <property type="molecule type" value="Genomic_DNA"/>
</dbReference>
<name>A0A9D4KU64_DREPO</name>
<reference evidence="1" key="2">
    <citation type="submission" date="2020-11" db="EMBL/GenBank/DDBJ databases">
        <authorList>
            <person name="McCartney M.A."/>
            <person name="Auch B."/>
            <person name="Kono T."/>
            <person name="Mallez S."/>
            <person name="Becker A."/>
            <person name="Gohl D.M."/>
            <person name="Silverstein K.A.T."/>
            <person name="Koren S."/>
            <person name="Bechman K.B."/>
            <person name="Herman A."/>
            <person name="Abrahante J.E."/>
            <person name="Garbe J."/>
        </authorList>
    </citation>
    <scope>NUCLEOTIDE SEQUENCE</scope>
    <source>
        <strain evidence="1">Duluth1</strain>
        <tissue evidence="1">Whole animal</tissue>
    </source>
</reference>
<keyword evidence="2" id="KW-1185">Reference proteome</keyword>
<dbReference type="Proteomes" id="UP000828390">
    <property type="component" value="Unassembled WGS sequence"/>
</dbReference>
<protein>
    <submittedName>
        <fullName evidence="1">Uncharacterized protein</fullName>
    </submittedName>
</protein>
<dbReference type="AlphaFoldDB" id="A0A9D4KU64"/>
<organism evidence="1 2">
    <name type="scientific">Dreissena polymorpha</name>
    <name type="common">Zebra mussel</name>
    <name type="synonym">Mytilus polymorpha</name>
    <dbReference type="NCBI Taxonomy" id="45954"/>
    <lineage>
        <taxon>Eukaryota</taxon>
        <taxon>Metazoa</taxon>
        <taxon>Spiralia</taxon>
        <taxon>Lophotrochozoa</taxon>
        <taxon>Mollusca</taxon>
        <taxon>Bivalvia</taxon>
        <taxon>Autobranchia</taxon>
        <taxon>Heteroconchia</taxon>
        <taxon>Euheterodonta</taxon>
        <taxon>Imparidentia</taxon>
        <taxon>Neoheterodontei</taxon>
        <taxon>Myida</taxon>
        <taxon>Dreissenoidea</taxon>
        <taxon>Dreissenidae</taxon>
        <taxon>Dreissena</taxon>
    </lineage>
</organism>
<evidence type="ECO:0000313" key="2">
    <source>
        <dbReference type="Proteomes" id="UP000828390"/>
    </source>
</evidence>
<proteinExistence type="predicted"/>